<gene>
    <name evidence="7" type="ORF">UFOPK1807_00882</name>
</gene>
<dbReference type="GO" id="GO:0050661">
    <property type="term" value="F:NADP binding"/>
    <property type="evidence" value="ECO:0007669"/>
    <property type="project" value="InterPro"/>
</dbReference>
<evidence type="ECO:0000256" key="3">
    <source>
        <dbReference type="ARBA" id="ARBA00022643"/>
    </source>
</evidence>
<dbReference type="PANTHER" id="PTHR43303">
    <property type="entry name" value="NADPH DEHYDROGENASE C23G7.10C-RELATED"/>
    <property type="match status" value="1"/>
</dbReference>
<dbReference type="GO" id="GO:0010181">
    <property type="term" value="F:FMN binding"/>
    <property type="evidence" value="ECO:0007669"/>
    <property type="project" value="InterPro"/>
</dbReference>
<dbReference type="PANTHER" id="PTHR43303:SF4">
    <property type="entry name" value="NADPH DEHYDROGENASE C23G7.10C-RELATED"/>
    <property type="match status" value="1"/>
</dbReference>
<evidence type="ECO:0000256" key="4">
    <source>
        <dbReference type="ARBA" id="ARBA00022857"/>
    </source>
</evidence>
<feature type="domain" description="NADH:flavin oxidoreductase/NADH oxidase N-terminal" evidence="6">
    <location>
        <begin position="3"/>
        <end position="337"/>
    </location>
</feature>
<evidence type="ECO:0000256" key="2">
    <source>
        <dbReference type="ARBA" id="ARBA00022630"/>
    </source>
</evidence>
<dbReference type="Pfam" id="PF00724">
    <property type="entry name" value="Oxidored_FMN"/>
    <property type="match status" value="1"/>
</dbReference>
<dbReference type="AlphaFoldDB" id="A0A6J6GNJ2"/>
<accession>A0A6J6GNJ2</accession>
<evidence type="ECO:0000256" key="5">
    <source>
        <dbReference type="ARBA" id="ARBA00023002"/>
    </source>
</evidence>
<sequence>MINLFDPLTLRSVTFKNRIWLSPMCQYSAVDGFVGQWHEVHLGSFATGGFGMVMVEATAVVPEGRISVGCPSIEDEDHALAFKPIIDFAHTHGVKMGIQLAHAGRKASTLLPSDNHAIATLDRGGWKAVAPSAIAYHGYPEPHELTTLEIKLLVRDFAAAALRAVEVGFDVIEIHAAHGYLLHQFYSPLANTRTDEYGGDFEGRTRLLVEVAQAIREVIPEGVPLLVRISATDWVDDGWNLIDSIELSKILKVIGVDLIDVSTGGNVHNAPITASPGFQVPFATAIRIEAGIATSAVGMITEPEQAQHILETGEADAIFIARAALRNPRWPLMASEKLGVKIDWPFQLDRGRTLR</sequence>
<evidence type="ECO:0000259" key="6">
    <source>
        <dbReference type="Pfam" id="PF00724"/>
    </source>
</evidence>
<evidence type="ECO:0000313" key="7">
    <source>
        <dbReference type="EMBL" id="CAB4601770.1"/>
    </source>
</evidence>
<keyword evidence="5" id="KW-0560">Oxidoreductase</keyword>
<protein>
    <submittedName>
        <fullName evidence="7">Unannotated protein</fullName>
    </submittedName>
</protein>
<name>A0A6J6GNJ2_9ZZZZ</name>
<proteinExistence type="predicted"/>
<keyword evidence="3" id="KW-0288">FMN</keyword>
<evidence type="ECO:0000256" key="1">
    <source>
        <dbReference type="ARBA" id="ARBA00001917"/>
    </source>
</evidence>
<dbReference type="InterPro" id="IPR001155">
    <property type="entry name" value="OxRdtase_FMN_N"/>
</dbReference>
<dbReference type="Gene3D" id="3.20.20.70">
    <property type="entry name" value="Aldolase class I"/>
    <property type="match status" value="1"/>
</dbReference>
<reference evidence="7" key="1">
    <citation type="submission" date="2020-05" db="EMBL/GenBank/DDBJ databases">
        <authorList>
            <person name="Chiriac C."/>
            <person name="Salcher M."/>
            <person name="Ghai R."/>
            <person name="Kavagutti S V."/>
        </authorList>
    </citation>
    <scope>NUCLEOTIDE SEQUENCE</scope>
</reference>
<dbReference type="InterPro" id="IPR044152">
    <property type="entry name" value="YqjM-like"/>
</dbReference>
<dbReference type="SUPFAM" id="SSF51395">
    <property type="entry name" value="FMN-linked oxidoreductases"/>
    <property type="match status" value="1"/>
</dbReference>
<dbReference type="EMBL" id="CAEZUI010000128">
    <property type="protein sequence ID" value="CAB4601770.1"/>
    <property type="molecule type" value="Genomic_DNA"/>
</dbReference>
<dbReference type="CDD" id="cd02932">
    <property type="entry name" value="OYE_YqiM_FMN"/>
    <property type="match status" value="1"/>
</dbReference>
<dbReference type="GO" id="GO:0003959">
    <property type="term" value="F:NADPH dehydrogenase activity"/>
    <property type="evidence" value="ECO:0007669"/>
    <property type="project" value="InterPro"/>
</dbReference>
<dbReference type="InterPro" id="IPR013785">
    <property type="entry name" value="Aldolase_TIM"/>
</dbReference>
<organism evidence="7">
    <name type="scientific">freshwater metagenome</name>
    <dbReference type="NCBI Taxonomy" id="449393"/>
    <lineage>
        <taxon>unclassified sequences</taxon>
        <taxon>metagenomes</taxon>
        <taxon>ecological metagenomes</taxon>
    </lineage>
</organism>
<comment type="cofactor">
    <cofactor evidence="1">
        <name>FMN</name>
        <dbReference type="ChEBI" id="CHEBI:58210"/>
    </cofactor>
</comment>
<keyword evidence="4" id="KW-0521">NADP</keyword>
<keyword evidence="2" id="KW-0285">Flavoprotein</keyword>